<accession>A0ABY4JPU8</accession>
<dbReference type="InterPro" id="IPR043519">
    <property type="entry name" value="NT_sf"/>
</dbReference>
<keyword evidence="2" id="KW-1185">Reference proteome</keyword>
<proteinExistence type="predicted"/>
<dbReference type="Proteomes" id="UP000830639">
    <property type="component" value="Chromosome"/>
</dbReference>
<dbReference type="Pfam" id="PF04229">
    <property type="entry name" value="GrpB"/>
    <property type="match status" value="1"/>
</dbReference>
<protein>
    <submittedName>
        <fullName evidence="1">GrpB family protein</fullName>
    </submittedName>
</protein>
<dbReference type="PANTHER" id="PTHR34822:SF1">
    <property type="entry name" value="GRPB FAMILY PROTEIN"/>
    <property type="match status" value="1"/>
</dbReference>
<gene>
    <name evidence="1" type="ORF">MY490_08615</name>
</gene>
<sequence>MKKNIEIVPYRTSWEEDFQSEKKAIDLLLPEKAAIYHIGSTSIPNMFAMPIIDLMIVVKCLNRFDEYSDVLNTLGYEQLGDQSNQGRRFFIKCDDNCSFHIHVYEKGNAAVERNIAFREYMIAHTDQAMEYIKLKKELAKNKSEYKRGRKEFLDEIDRKANKWKKK</sequence>
<evidence type="ECO:0000313" key="2">
    <source>
        <dbReference type="Proteomes" id="UP000830639"/>
    </source>
</evidence>
<dbReference type="PANTHER" id="PTHR34822">
    <property type="entry name" value="GRPB DOMAIN PROTEIN (AFU_ORTHOLOGUE AFUA_1G01530)"/>
    <property type="match status" value="1"/>
</dbReference>
<organism evidence="1 2">
    <name type="scientific">Gottfriedia acidiceleris</name>
    <dbReference type="NCBI Taxonomy" id="371036"/>
    <lineage>
        <taxon>Bacteria</taxon>
        <taxon>Bacillati</taxon>
        <taxon>Bacillota</taxon>
        <taxon>Bacilli</taxon>
        <taxon>Bacillales</taxon>
        <taxon>Bacillaceae</taxon>
        <taxon>Gottfriedia</taxon>
    </lineage>
</organism>
<reference evidence="1 2" key="1">
    <citation type="submission" date="2022-04" db="EMBL/GenBank/DDBJ databases">
        <title>Mechanism of arsenic methylation and mitigation arsenic toxicity by Bacillus sp. LH14 from an Arsenic-Contaminated Paddy Soil.</title>
        <authorList>
            <person name="Wang D."/>
        </authorList>
    </citation>
    <scope>NUCLEOTIDE SEQUENCE [LARGE SCALE GENOMIC DNA]</scope>
    <source>
        <strain evidence="1 2">LH14</strain>
    </source>
</reference>
<dbReference type="RefSeq" id="WP_248268838.1">
    <property type="nucleotide sequence ID" value="NZ_CP096034.1"/>
</dbReference>
<dbReference type="InterPro" id="IPR007344">
    <property type="entry name" value="GrpB/CoaE"/>
</dbReference>
<dbReference type="SUPFAM" id="SSF81301">
    <property type="entry name" value="Nucleotidyltransferase"/>
    <property type="match status" value="1"/>
</dbReference>
<evidence type="ECO:0000313" key="1">
    <source>
        <dbReference type="EMBL" id="UPM55876.1"/>
    </source>
</evidence>
<dbReference type="Gene3D" id="3.30.460.10">
    <property type="entry name" value="Beta Polymerase, domain 2"/>
    <property type="match status" value="1"/>
</dbReference>
<dbReference type="EMBL" id="CP096034">
    <property type="protein sequence ID" value="UPM55876.1"/>
    <property type="molecule type" value="Genomic_DNA"/>
</dbReference>
<name>A0ABY4JPU8_9BACI</name>